<keyword evidence="2" id="KW-1185">Reference proteome</keyword>
<name>A0ABU6NKX5_9BACI</name>
<evidence type="ECO:0000313" key="1">
    <source>
        <dbReference type="EMBL" id="MED4128862.1"/>
    </source>
</evidence>
<organism evidence="1 2">
    <name type="scientific">Shouchella miscanthi</name>
    <dbReference type="NCBI Taxonomy" id="2598861"/>
    <lineage>
        <taxon>Bacteria</taxon>
        <taxon>Bacillati</taxon>
        <taxon>Bacillota</taxon>
        <taxon>Bacilli</taxon>
        <taxon>Bacillales</taxon>
        <taxon>Bacillaceae</taxon>
        <taxon>Shouchella</taxon>
    </lineage>
</organism>
<reference evidence="1 2" key="1">
    <citation type="submission" date="2023-03" db="EMBL/GenBank/DDBJ databases">
        <title>Bacillus Genome Sequencing.</title>
        <authorList>
            <person name="Dunlap C."/>
        </authorList>
    </citation>
    <scope>NUCLEOTIDE SEQUENCE [LARGE SCALE GENOMIC DNA]</scope>
    <source>
        <strain evidence="1 2">B-4107</strain>
    </source>
</reference>
<comment type="caution">
    <text evidence="1">The sequence shown here is derived from an EMBL/GenBank/DDBJ whole genome shotgun (WGS) entry which is preliminary data.</text>
</comment>
<protein>
    <submittedName>
        <fullName evidence="1">Uncharacterized protein</fullName>
    </submittedName>
</protein>
<dbReference type="RefSeq" id="WP_328237598.1">
    <property type="nucleotide sequence ID" value="NZ_JAROAS010000022.1"/>
</dbReference>
<dbReference type="Proteomes" id="UP001341820">
    <property type="component" value="Unassembled WGS sequence"/>
</dbReference>
<gene>
    <name evidence="1" type="ORF">P5F74_12010</name>
</gene>
<evidence type="ECO:0000313" key="2">
    <source>
        <dbReference type="Proteomes" id="UP001341820"/>
    </source>
</evidence>
<dbReference type="EMBL" id="JAROAS010000022">
    <property type="protein sequence ID" value="MED4128862.1"/>
    <property type="molecule type" value="Genomic_DNA"/>
</dbReference>
<proteinExistence type="predicted"/>
<accession>A0ABU6NKX5</accession>
<sequence>MLKLQNTDIPKSKKIQKRSFSTREDYESYFKKENLWNNEQDVKKIHQHWHGRGQTGCIFAQHLAKKTQDESGWYSEVITKNDICQEKIDNSILEAIDDPNIEVLSFLFPNVVTVDQLSFIVKSWIKDSTIIFLEKATYYDEHICLSLRLELGDSGIYSWLMMFAPFTSFPNTRQSPITELAIRVKPKPEYIYPKLSQDRDKAHLADTPFVLSDSKTDRTWEATFKNTEYLLGYKPNLIAAAKTTISFDINTWQEKFNELNIKISEDEKDEEQYK</sequence>